<dbReference type="Proteomes" id="UP001165960">
    <property type="component" value="Unassembled WGS sequence"/>
</dbReference>
<evidence type="ECO:0000313" key="2">
    <source>
        <dbReference type="Proteomes" id="UP001165960"/>
    </source>
</evidence>
<comment type="caution">
    <text evidence="1">The sequence shown here is derived from an EMBL/GenBank/DDBJ whole genome shotgun (WGS) entry which is preliminary data.</text>
</comment>
<name>A0ACC2UTY5_9FUNG</name>
<gene>
    <name evidence="1" type="ORF">DSO57_1004779</name>
</gene>
<protein>
    <submittedName>
        <fullName evidence="1">Uncharacterized protein</fullName>
    </submittedName>
</protein>
<dbReference type="EMBL" id="QTSX02000012">
    <property type="protein sequence ID" value="KAJ9090201.1"/>
    <property type="molecule type" value="Genomic_DNA"/>
</dbReference>
<proteinExistence type="predicted"/>
<sequence>MGANNQRDELRGLDIGTGSSCIYPLLICRTHPNWRMAGSDINPSSIEIAKKNVQENRLLDRIQLFLTTDKRDSVLEGQIFQTHLFFNSKKCLQDEKPARFCYDFTMCNPPFYSDVEDLNNSRQAKTTTILGGGHEGVSLELFTTGGELLFLSQMVEESFLYKDKVGWFTTMTGKKNTALEILRLLGQHQIQETIASKLIQGKTIRWVIGWTFHKDLFDLKHPSCNTLKVQDIHCTNEEAPASKKICLGKIPLNSKEHIPSKQLISSSQSSDIGWTRLKSRLGDLRIEFSLEKLSLIGKVVYPTWTRAWRRNGKAKSKPTPFSFSAQQSDASETTIQLKLLASEIEEPDENTLVSFQSLCNHLRSYLKD</sequence>
<evidence type="ECO:0000313" key="1">
    <source>
        <dbReference type="EMBL" id="KAJ9090201.1"/>
    </source>
</evidence>
<accession>A0ACC2UTY5</accession>
<organism evidence="1 2">
    <name type="scientific">Entomophthora muscae</name>
    <dbReference type="NCBI Taxonomy" id="34485"/>
    <lineage>
        <taxon>Eukaryota</taxon>
        <taxon>Fungi</taxon>
        <taxon>Fungi incertae sedis</taxon>
        <taxon>Zoopagomycota</taxon>
        <taxon>Entomophthoromycotina</taxon>
        <taxon>Entomophthoromycetes</taxon>
        <taxon>Entomophthorales</taxon>
        <taxon>Entomophthoraceae</taxon>
        <taxon>Entomophthora</taxon>
    </lineage>
</organism>
<keyword evidence="2" id="KW-1185">Reference proteome</keyword>
<reference evidence="1" key="1">
    <citation type="submission" date="2022-04" db="EMBL/GenBank/DDBJ databases">
        <title>Genome of the entomopathogenic fungus Entomophthora muscae.</title>
        <authorList>
            <person name="Elya C."/>
            <person name="Lovett B.R."/>
            <person name="Lee E."/>
            <person name="Macias A.M."/>
            <person name="Hajek A.E."/>
            <person name="De Bivort B.L."/>
            <person name="Kasson M.T."/>
            <person name="De Fine Licht H.H."/>
            <person name="Stajich J.E."/>
        </authorList>
    </citation>
    <scope>NUCLEOTIDE SEQUENCE</scope>
    <source>
        <strain evidence="1">Berkeley</strain>
    </source>
</reference>